<sequence>MACWLYEGILLFAVALVAALVFSVVTQMRHALQYREALAVFVALAMGAYCTWCWHKGQTLPMRTWRIAIVDRHGQRLTLGRAATRYVYCSIWLLPPLALARGAQLTRWEIAVVCAGWIAFWALLSRFHPQRQFWHDAMAGTRLVSASPSK</sequence>
<evidence type="ECO:0000256" key="4">
    <source>
        <dbReference type="ARBA" id="ARBA00023136"/>
    </source>
</evidence>
<keyword evidence="4 5" id="KW-0472">Membrane</keyword>
<feature type="transmembrane region" description="Helical" evidence="5">
    <location>
        <begin position="105"/>
        <end position="124"/>
    </location>
</feature>
<feature type="transmembrane region" description="Helical" evidence="5">
    <location>
        <begin position="37"/>
        <end position="55"/>
    </location>
</feature>
<feature type="domain" description="RDD" evidence="6">
    <location>
        <begin position="4"/>
        <end position="140"/>
    </location>
</feature>
<protein>
    <submittedName>
        <fullName evidence="7">RDD family protein</fullName>
    </submittedName>
</protein>
<dbReference type="EMBL" id="VOBQ01000005">
    <property type="protein sequence ID" value="TWO72003.1"/>
    <property type="molecule type" value="Genomic_DNA"/>
</dbReference>
<proteinExistence type="predicted"/>
<dbReference type="Proteomes" id="UP000318199">
    <property type="component" value="Unassembled WGS sequence"/>
</dbReference>
<dbReference type="AlphaFoldDB" id="A0A562ZU49"/>
<evidence type="ECO:0000256" key="1">
    <source>
        <dbReference type="ARBA" id="ARBA00004141"/>
    </source>
</evidence>
<gene>
    <name evidence="7" type="ORF">FN976_08040</name>
</gene>
<keyword evidence="8" id="KW-1185">Reference proteome</keyword>
<evidence type="ECO:0000256" key="5">
    <source>
        <dbReference type="SAM" id="Phobius"/>
    </source>
</evidence>
<dbReference type="OrthoDB" id="5298807at2"/>
<name>A0A562ZU49_9BURK</name>
<evidence type="ECO:0000256" key="2">
    <source>
        <dbReference type="ARBA" id="ARBA00022692"/>
    </source>
</evidence>
<evidence type="ECO:0000259" key="6">
    <source>
        <dbReference type="Pfam" id="PF06271"/>
    </source>
</evidence>
<evidence type="ECO:0000313" key="7">
    <source>
        <dbReference type="EMBL" id="TWO72003.1"/>
    </source>
</evidence>
<comment type="caution">
    <text evidence="7">The sequence shown here is derived from an EMBL/GenBank/DDBJ whole genome shotgun (WGS) entry which is preliminary data.</text>
</comment>
<keyword evidence="2 5" id="KW-0812">Transmembrane</keyword>
<dbReference type="Pfam" id="PF06271">
    <property type="entry name" value="RDD"/>
    <property type="match status" value="1"/>
</dbReference>
<keyword evidence="3 5" id="KW-1133">Transmembrane helix</keyword>
<dbReference type="GO" id="GO:0016020">
    <property type="term" value="C:membrane"/>
    <property type="evidence" value="ECO:0007669"/>
    <property type="project" value="UniProtKB-SubCell"/>
</dbReference>
<evidence type="ECO:0000313" key="8">
    <source>
        <dbReference type="Proteomes" id="UP000318199"/>
    </source>
</evidence>
<accession>A0A562ZU49</accession>
<evidence type="ECO:0000256" key="3">
    <source>
        <dbReference type="ARBA" id="ARBA00022989"/>
    </source>
</evidence>
<organism evidence="7 8">
    <name type="scientific">Caenimonas sedimenti</name>
    <dbReference type="NCBI Taxonomy" id="2596921"/>
    <lineage>
        <taxon>Bacteria</taxon>
        <taxon>Pseudomonadati</taxon>
        <taxon>Pseudomonadota</taxon>
        <taxon>Betaproteobacteria</taxon>
        <taxon>Burkholderiales</taxon>
        <taxon>Comamonadaceae</taxon>
        <taxon>Caenimonas</taxon>
    </lineage>
</organism>
<comment type="subcellular location">
    <subcellularLocation>
        <location evidence="1">Membrane</location>
        <topology evidence="1">Multi-pass membrane protein</topology>
    </subcellularLocation>
</comment>
<dbReference type="InterPro" id="IPR010432">
    <property type="entry name" value="RDD"/>
</dbReference>
<reference evidence="7 8" key="1">
    <citation type="submission" date="2019-07" db="EMBL/GenBank/DDBJ databases">
        <title>Caenimonas sedimenti sp. nov., isolated from activated sludge.</title>
        <authorList>
            <person name="Xu J."/>
        </authorList>
    </citation>
    <scope>NUCLEOTIDE SEQUENCE [LARGE SCALE GENOMIC DNA]</scope>
    <source>
        <strain evidence="7 8">HX-9-20</strain>
    </source>
</reference>
<feature type="transmembrane region" description="Helical" evidence="5">
    <location>
        <begin position="6"/>
        <end position="25"/>
    </location>
</feature>